<protein>
    <submittedName>
        <fullName evidence="1">Uncharacterized protein</fullName>
    </submittedName>
</protein>
<evidence type="ECO:0000313" key="2">
    <source>
        <dbReference type="Proteomes" id="UP000276133"/>
    </source>
</evidence>
<keyword evidence="2" id="KW-1185">Reference proteome</keyword>
<sequence length="129" mass="14449">MDGISLKMTSKIPEIFCQQEFNESSIFFHVNFETNNSTIKTDHNIFLIVVGSCWKLLVVGRLWSLAVALQSKILTAKLTGQKTTTNLLIDILWTVLLRNCPESLASNSKSDKALVFLANFLLDLTLSNN</sequence>
<organism evidence="1 2">
    <name type="scientific">Brachionus plicatilis</name>
    <name type="common">Marine rotifer</name>
    <name type="synonym">Brachionus muelleri</name>
    <dbReference type="NCBI Taxonomy" id="10195"/>
    <lineage>
        <taxon>Eukaryota</taxon>
        <taxon>Metazoa</taxon>
        <taxon>Spiralia</taxon>
        <taxon>Gnathifera</taxon>
        <taxon>Rotifera</taxon>
        <taxon>Eurotatoria</taxon>
        <taxon>Monogononta</taxon>
        <taxon>Pseudotrocha</taxon>
        <taxon>Ploima</taxon>
        <taxon>Brachionidae</taxon>
        <taxon>Brachionus</taxon>
    </lineage>
</organism>
<proteinExistence type="predicted"/>
<dbReference type="EMBL" id="REGN01004334">
    <property type="protein sequence ID" value="RNA17961.1"/>
    <property type="molecule type" value="Genomic_DNA"/>
</dbReference>
<evidence type="ECO:0000313" key="1">
    <source>
        <dbReference type="EMBL" id="RNA17961.1"/>
    </source>
</evidence>
<name>A0A3M7R3L0_BRAPC</name>
<accession>A0A3M7R3L0</accession>
<comment type="caution">
    <text evidence="1">The sequence shown here is derived from an EMBL/GenBank/DDBJ whole genome shotgun (WGS) entry which is preliminary data.</text>
</comment>
<dbReference type="AlphaFoldDB" id="A0A3M7R3L0"/>
<reference evidence="1 2" key="1">
    <citation type="journal article" date="2018" name="Sci. Rep.">
        <title>Genomic signatures of local adaptation to the degree of environmental predictability in rotifers.</title>
        <authorList>
            <person name="Franch-Gras L."/>
            <person name="Hahn C."/>
            <person name="Garcia-Roger E.M."/>
            <person name="Carmona M.J."/>
            <person name="Serra M."/>
            <person name="Gomez A."/>
        </authorList>
    </citation>
    <scope>NUCLEOTIDE SEQUENCE [LARGE SCALE GENOMIC DNA]</scope>
    <source>
        <strain evidence="1">HYR1</strain>
    </source>
</reference>
<dbReference type="Proteomes" id="UP000276133">
    <property type="component" value="Unassembled WGS sequence"/>
</dbReference>
<gene>
    <name evidence="1" type="ORF">BpHYR1_017437</name>
</gene>